<dbReference type="Proteomes" id="UP000735302">
    <property type="component" value="Unassembled WGS sequence"/>
</dbReference>
<proteinExistence type="predicted"/>
<keyword evidence="3" id="KW-1185">Reference proteome</keyword>
<reference evidence="2 3" key="1">
    <citation type="journal article" date="2021" name="Elife">
        <title>Chloroplast acquisition without the gene transfer in kleptoplastic sea slugs, Plakobranchus ocellatus.</title>
        <authorList>
            <person name="Maeda T."/>
            <person name="Takahashi S."/>
            <person name="Yoshida T."/>
            <person name="Shimamura S."/>
            <person name="Takaki Y."/>
            <person name="Nagai Y."/>
            <person name="Toyoda A."/>
            <person name="Suzuki Y."/>
            <person name="Arimoto A."/>
            <person name="Ishii H."/>
            <person name="Satoh N."/>
            <person name="Nishiyama T."/>
            <person name="Hasebe M."/>
            <person name="Maruyama T."/>
            <person name="Minagawa J."/>
            <person name="Obokata J."/>
            <person name="Shigenobu S."/>
        </authorList>
    </citation>
    <scope>NUCLEOTIDE SEQUENCE [LARGE SCALE GENOMIC DNA]</scope>
</reference>
<evidence type="ECO:0000313" key="3">
    <source>
        <dbReference type="Proteomes" id="UP000735302"/>
    </source>
</evidence>
<evidence type="ECO:0008006" key="4">
    <source>
        <dbReference type="Google" id="ProtNLM"/>
    </source>
</evidence>
<gene>
    <name evidence="2" type="ORF">PoB_003501500</name>
</gene>
<dbReference type="AlphaFoldDB" id="A0AAV4AMD0"/>
<feature type="chain" id="PRO_5043921096" description="EF-hand domain-containing protein" evidence="1">
    <location>
        <begin position="26"/>
        <end position="86"/>
    </location>
</feature>
<accession>A0AAV4AMD0</accession>
<feature type="signal peptide" evidence="1">
    <location>
        <begin position="1"/>
        <end position="25"/>
    </location>
</feature>
<sequence>MSVRTNVKFSGWLLIWLFAVWTTSAAYRIRDQDPYIRPRPLESVKRSAIDLALTQVYRICDNGQDGFLTREEMQCASRVLRTLLSN</sequence>
<comment type="caution">
    <text evidence="2">The sequence shown here is derived from an EMBL/GenBank/DDBJ whole genome shotgun (WGS) entry which is preliminary data.</text>
</comment>
<evidence type="ECO:0000256" key="1">
    <source>
        <dbReference type="SAM" id="SignalP"/>
    </source>
</evidence>
<name>A0AAV4AMD0_9GAST</name>
<keyword evidence="1" id="KW-0732">Signal</keyword>
<organism evidence="2 3">
    <name type="scientific">Plakobranchus ocellatus</name>
    <dbReference type="NCBI Taxonomy" id="259542"/>
    <lineage>
        <taxon>Eukaryota</taxon>
        <taxon>Metazoa</taxon>
        <taxon>Spiralia</taxon>
        <taxon>Lophotrochozoa</taxon>
        <taxon>Mollusca</taxon>
        <taxon>Gastropoda</taxon>
        <taxon>Heterobranchia</taxon>
        <taxon>Euthyneura</taxon>
        <taxon>Panpulmonata</taxon>
        <taxon>Sacoglossa</taxon>
        <taxon>Placobranchoidea</taxon>
        <taxon>Plakobranchidae</taxon>
        <taxon>Plakobranchus</taxon>
    </lineage>
</organism>
<protein>
    <recommendedName>
        <fullName evidence="4">EF-hand domain-containing protein</fullName>
    </recommendedName>
</protein>
<evidence type="ECO:0000313" key="2">
    <source>
        <dbReference type="EMBL" id="GFO08510.1"/>
    </source>
</evidence>
<dbReference type="EMBL" id="BLXT01003960">
    <property type="protein sequence ID" value="GFO08510.1"/>
    <property type="molecule type" value="Genomic_DNA"/>
</dbReference>